<evidence type="ECO:0000256" key="1">
    <source>
        <dbReference type="ARBA" id="ARBA00004123"/>
    </source>
</evidence>
<dbReference type="Proteomes" id="UP000605970">
    <property type="component" value="Unassembled WGS sequence"/>
</dbReference>
<reference evidence="4" key="1">
    <citation type="journal article" date="2020" name="Ecol. Evol.">
        <title>Genome structure and content of the rice root-knot nematode (Meloidogyne graminicola).</title>
        <authorList>
            <person name="Phan N.T."/>
            <person name="Danchin E.G.J."/>
            <person name="Klopp C."/>
            <person name="Perfus-Barbeoch L."/>
            <person name="Kozlowski D.K."/>
            <person name="Koutsovoulos G.D."/>
            <person name="Lopez-Roques C."/>
            <person name="Bouchez O."/>
            <person name="Zahm M."/>
            <person name="Besnard G."/>
            <person name="Bellafiore S."/>
        </authorList>
    </citation>
    <scope>NUCLEOTIDE SEQUENCE</scope>
    <source>
        <strain evidence="4">VN-18</strain>
    </source>
</reference>
<gene>
    <name evidence="4" type="ORF">Mgra_00001061</name>
</gene>
<dbReference type="InterPro" id="IPR023780">
    <property type="entry name" value="Chromo_domain"/>
</dbReference>
<dbReference type="OrthoDB" id="433924at2759"/>
<comment type="caution">
    <text evidence="4">The sequence shown here is derived from an EMBL/GenBank/DDBJ whole genome shotgun (WGS) entry which is preliminary data.</text>
</comment>
<proteinExistence type="predicted"/>
<comment type="subcellular location">
    <subcellularLocation>
        <location evidence="1">Nucleus</location>
    </subcellularLocation>
</comment>
<keyword evidence="2" id="KW-0539">Nucleus</keyword>
<dbReference type="InterPro" id="IPR000953">
    <property type="entry name" value="Chromo/chromo_shadow_dom"/>
</dbReference>
<dbReference type="InterPro" id="IPR016197">
    <property type="entry name" value="Chromo-like_dom_sf"/>
</dbReference>
<evidence type="ECO:0000256" key="2">
    <source>
        <dbReference type="ARBA" id="ARBA00023242"/>
    </source>
</evidence>
<dbReference type="CDD" id="cd00034">
    <property type="entry name" value="CSD"/>
    <property type="match status" value="1"/>
</dbReference>
<name>A0A8T0A059_9BILA</name>
<organism evidence="4 5">
    <name type="scientific">Meloidogyne graminicola</name>
    <dbReference type="NCBI Taxonomy" id="189291"/>
    <lineage>
        <taxon>Eukaryota</taxon>
        <taxon>Metazoa</taxon>
        <taxon>Ecdysozoa</taxon>
        <taxon>Nematoda</taxon>
        <taxon>Chromadorea</taxon>
        <taxon>Rhabditida</taxon>
        <taxon>Tylenchina</taxon>
        <taxon>Tylenchomorpha</taxon>
        <taxon>Tylenchoidea</taxon>
        <taxon>Meloidogynidae</taxon>
        <taxon>Meloidogyninae</taxon>
        <taxon>Meloidogyne</taxon>
    </lineage>
</organism>
<dbReference type="GO" id="GO:0005634">
    <property type="term" value="C:nucleus"/>
    <property type="evidence" value="ECO:0007669"/>
    <property type="project" value="UniProtKB-SubCell"/>
</dbReference>
<dbReference type="InterPro" id="IPR051219">
    <property type="entry name" value="Heterochromatin_chromo-domain"/>
</dbReference>
<dbReference type="AlphaFoldDB" id="A0A8T0A059"/>
<feature type="domain" description="Chromo" evidence="3">
    <location>
        <begin position="29"/>
        <end position="75"/>
    </location>
</feature>
<dbReference type="InterPro" id="IPR008251">
    <property type="entry name" value="Chromo_shadow_dom"/>
</dbReference>
<dbReference type="Gene3D" id="2.40.50.40">
    <property type="match status" value="2"/>
</dbReference>
<protein>
    <recommendedName>
        <fullName evidence="3">Chromo domain-containing protein</fullName>
    </recommendedName>
</protein>
<dbReference type="SMART" id="SM00298">
    <property type="entry name" value="CHROMO"/>
    <property type="match status" value="1"/>
</dbReference>
<dbReference type="Pfam" id="PF01393">
    <property type="entry name" value="Chromo_shadow"/>
    <property type="match status" value="1"/>
</dbReference>
<dbReference type="PANTHER" id="PTHR22812">
    <property type="entry name" value="CHROMOBOX PROTEIN"/>
    <property type="match status" value="1"/>
</dbReference>
<keyword evidence="5" id="KW-1185">Reference proteome</keyword>
<sequence>MAPKLGKNLLTPIPTRKKSILPQKKPKQYIVEKIISKRITINGKIEYLLKWEGHMISSWEPEENLDCPDLVQKFESNIDTTNRAGCVDSIIGAESFNKEIFYLIKYADNKIASEFLPSRLVKQRYPQLLIDFYERRCSTDDFLILILV</sequence>
<dbReference type="EMBL" id="JABEBT010000005">
    <property type="protein sequence ID" value="KAF7639391.1"/>
    <property type="molecule type" value="Genomic_DNA"/>
</dbReference>
<dbReference type="PROSITE" id="PS50013">
    <property type="entry name" value="CHROMO_2"/>
    <property type="match status" value="1"/>
</dbReference>
<evidence type="ECO:0000313" key="5">
    <source>
        <dbReference type="Proteomes" id="UP000605970"/>
    </source>
</evidence>
<evidence type="ECO:0000259" key="3">
    <source>
        <dbReference type="PROSITE" id="PS50013"/>
    </source>
</evidence>
<accession>A0A8T0A059</accession>
<dbReference type="Pfam" id="PF00385">
    <property type="entry name" value="Chromo"/>
    <property type="match status" value="1"/>
</dbReference>
<evidence type="ECO:0000313" key="4">
    <source>
        <dbReference type="EMBL" id="KAF7639391.1"/>
    </source>
</evidence>
<dbReference type="SUPFAM" id="SSF54160">
    <property type="entry name" value="Chromo domain-like"/>
    <property type="match status" value="2"/>
</dbReference>